<dbReference type="RefSeq" id="WP_015047998.1">
    <property type="nucleotide sequence ID" value="NC_018868.3"/>
</dbReference>
<sequence>MLRALLCGLLVVWVSGCVTVPVSEKKTYTCELSTDKKVLKVIDVAEATNTYYDVVGLALSPILVPTTAIVSGAYVLINNTYHLGEEAIKCG</sequence>
<reference evidence="1 2" key="1">
    <citation type="journal article" date="2013" name="Genome Announc.">
        <title>Complete genome sequence of Simiduia agarivorans SA1(T), a marine bacterium able to degrade a variety of polysaccharides.</title>
        <authorList>
            <person name="Lin S.Y."/>
            <person name="Shieh W.Y."/>
            <person name="Chen J.S."/>
            <person name="Tang S.L."/>
        </authorList>
    </citation>
    <scope>NUCLEOTIDE SEQUENCE [LARGE SCALE GENOMIC DNA]</scope>
    <source>
        <strain evidence="2">DSM 21679 / JCM 13881 / BCRC 17597 / SA1</strain>
    </source>
</reference>
<keyword evidence="2" id="KW-1185">Reference proteome</keyword>
<dbReference type="EMBL" id="CP003746">
    <property type="protein sequence ID" value="AGN11354.1"/>
    <property type="molecule type" value="Genomic_DNA"/>
</dbReference>
<organism evidence="1 2">
    <name type="scientific">Simiduia agarivorans (strain DSM 21679 / JCM 13881 / BCRC 17597 / SA1)</name>
    <dbReference type="NCBI Taxonomy" id="1117647"/>
    <lineage>
        <taxon>Bacteria</taxon>
        <taxon>Pseudomonadati</taxon>
        <taxon>Pseudomonadota</taxon>
        <taxon>Gammaproteobacteria</taxon>
        <taxon>Cellvibrionales</taxon>
        <taxon>Cellvibrionaceae</taxon>
        <taxon>Simiduia</taxon>
    </lineage>
</organism>
<dbReference type="PROSITE" id="PS51257">
    <property type="entry name" value="PROKAR_LIPOPROTEIN"/>
    <property type="match status" value="1"/>
</dbReference>
<evidence type="ECO:0008006" key="3">
    <source>
        <dbReference type="Google" id="ProtNLM"/>
    </source>
</evidence>
<evidence type="ECO:0000313" key="1">
    <source>
        <dbReference type="EMBL" id="AGN11354.1"/>
    </source>
</evidence>
<dbReference type="eggNOG" id="ENOG50332ZN">
    <property type="taxonomic scope" value="Bacteria"/>
</dbReference>
<accession>R9S5U6</accession>
<dbReference type="HOGENOM" id="CLU_2450425_0_0_6"/>
<protein>
    <recommendedName>
        <fullName evidence="3">Lipoprotein</fullName>
    </recommendedName>
</protein>
<dbReference type="Proteomes" id="UP000000466">
    <property type="component" value="Chromosome"/>
</dbReference>
<proteinExistence type="predicted"/>
<dbReference type="AlphaFoldDB" id="R9S5U6"/>
<gene>
    <name evidence="1" type="ordered locus">M5M_13472</name>
</gene>
<dbReference type="OrthoDB" id="6388293at2"/>
<name>R9S5U6_SIMAS</name>
<evidence type="ECO:0000313" key="2">
    <source>
        <dbReference type="Proteomes" id="UP000000466"/>
    </source>
</evidence>
<dbReference type="KEGG" id="saga:M5M_13472"/>